<accession>A0A3P7NCU5</accession>
<evidence type="ECO:0000313" key="2">
    <source>
        <dbReference type="EMBL" id="VDN34863.1"/>
    </source>
</evidence>
<evidence type="ECO:0000313" key="3">
    <source>
        <dbReference type="Proteomes" id="UP000271889"/>
    </source>
</evidence>
<keyword evidence="3" id="KW-1185">Reference proteome</keyword>
<name>A0A3P7NCU5_CYLGO</name>
<gene>
    <name evidence="2" type="ORF">CGOC_LOCUS12760</name>
</gene>
<evidence type="ECO:0000256" key="1">
    <source>
        <dbReference type="SAM" id="MobiDB-lite"/>
    </source>
</evidence>
<feature type="compositionally biased region" description="Pro residues" evidence="1">
    <location>
        <begin position="58"/>
        <end position="91"/>
    </location>
</feature>
<organism evidence="2 3">
    <name type="scientific">Cylicostephanus goldi</name>
    <name type="common">Nematode worm</name>
    <dbReference type="NCBI Taxonomy" id="71465"/>
    <lineage>
        <taxon>Eukaryota</taxon>
        <taxon>Metazoa</taxon>
        <taxon>Ecdysozoa</taxon>
        <taxon>Nematoda</taxon>
        <taxon>Chromadorea</taxon>
        <taxon>Rhabditida</taxon>
        <taxon>Rhabditina</taxon>
        <taxon>Rhabditomorpha</taxon>
        <taxon>Strongyloidea</taxon>
        <taxon>Strongylidae</taxon>
        <taxon>Cylicostephanus</taxon>
    </lineage>
</organism>
<feature type="region of interest" description="Disordered" evidence="1">
    <location>
        <begin position="17"/>
        <end position="128"/>
    </location>
</feature>
<proteinExistence type="predicted"/>
<dbReference type="EMBL" id="UYRV01125590">
    <property type="protein sequence ID" value="VDN34863.1"/>
    <property type="molecule type" value="Genomic_DNA"/>
</dbReference>
<dbReference type="Proteomes" id="UP000271889">
    <property type="component" value="Unassembled WGS sequence"/>
</dbReference>
<protein>
    <submittedName>
        <fullName evidence="2">Uncharacterized protein</fullName>
    </submittedName>
</protein>
<dbReference type="OrthoDB" id="2149267at2759"/>
<sequence length="128" mass="12960">MKPLLSIAAVASILALSSRRQRRHRSRAPVAVATGGGASNRSNAVPSSAPRVVRASAPPLPTTPVPVPLIPTGSAPPPPAAVLVVEPPPPYTAAADPGSALGGPRRGHRRNKRQTSADAAPKSRGKGK</sequence>
<reference evidence="2 3" key="1">
    <citation type="submission" date="2018-11" db="EMBL/GenBank/DDBJ databases">
        <authorList>
            <consortium name="Pathogen Informatics"/>
        </authorList>
    </citation>
    <scope>NUCLEOTIDE SEQUENCE [LARGE SCALE GENOMIC DNA]</scope>
</reference>
<dbReference type="AlphaFoldDB" id="A0A3P7NCU5"/>